<evidence type="ECO:0000313" key="2">
    <source>
        <dbReference type="Proteomes" id="UP000000331"/>
    </source>
</evidence>
<evidence type="ECO:0000313" key="1">
    <source>
        <dbReference type="EMBL" id="ADJ53223.1"/>
    </source>
</evidence>
<dbReference type="KEGG" id="vg:10359219"/>
<dbReference type="RefSeq" id="YP_004301522.1">
    <property type="nucleotide sequence ID" value="NC_015253.1"/>
</dbReference>
<name>D9J0Y6_9CAUD</name>
<dbReference type="EMBL" id="HM242243">
    <property type="protein sequence ID" value="ADJ53223.1"/>
    <property type="molecule type" value="Genomic_DNA"/>
</dbReference>
<reference evidence="1 2" key="1">
    <citation type="journal article" date="2010" name="J. Bacteriol.">
        <title>Brochothrix thermosphacta bacteriophages feature heterogeneous and highly mosaic genomes and utilize unique prophage insertion sites.</title>
        <authorList>
            <person name="Kilcher S."/>
            <person name="Loessner M.J."/>
            <person name="Klumpp J."/>
        </authorList>
    </citation>
    <scope>NUCLEOTIDE SEQUENCE [LARGE SCALE GENOMIC DNA]</scope>
</reference>
<keyword evidence="2" id="KW-1185">Reference proteome</keyword>
<dbReference type="GeneID" id="10359219"/>
<accession>D9J0Y6</accession>
<sequence>MREPIEKLNKDYVPPKEHTLEFKETDHPSCPPQGGKVFFKSWQHFKESIISLPFDDDYAFVVRFDIIGPDIEGKGLDLVVTAVSNCILSYVIPLEEEDMYEVDLWLTARYKHMNRVWEGVTPPMAERKTHKVNGVSMEETQPIQVLGARSASGFGTYVYGPDKDGDVLVSINGKNEYINEHHVSPL</sequence>
<organism evidence="1 2">
    <name type="scientific">Brochothrix phage A9</name>
    <dbReference type="NCBI Taxonomy" id="857312"/>
    <lineage>
        <taxon>Viruses</taxon>
        <taxon>Duplodnaviria</taxon>
        <taxon>Heunggongvirae</taxon>
        <taxon>Uroviricota</taxon>
        <taxon>Caudoviricetes</taxon>
        <taxon>Herelleviridae</taxon>
        <taxon>Klumppvirus</taxon>
        <taxon>Klumppvirus A9</taxon>
    </lineage>
</organism>
<dbReference type="Proteomes" id="UP000000331">
    <property type="component" value="Segment"/>
</dbReference>
<protein>
    <submittedName>
        <fullName evidence="1">Gp188</fullName>
    </submittedName>
</protein>
<proteinExistence type="predicted"/>